<dbReference type="Proteomes" id="UP001631969">
    <property type="component" value="Unassembled WGS sequence"/>
</dbReference>
<evidence type="ECO:0000313" key="2">
    <source>
        <dbReference type="Proteomes" id="UP001631969"/>
    </source>
</evidence>
<accession>A0ACC7NV15</accession>
<comment type="caution">
    <text evidence="1">The sequence shown here is derived from an EMBL/GenBank/DDBJ whole genome shotgun (WGS) entry which is preliminary data.</text>
</comment>
<dbReference type="EMBL" id="JBJURJ010000004">
    <property type="protein sequence ID" value="MFM9328010.1"/>
    <property type="molecule type" value="Genomic_DNA"/>
</dbReference>
<keyword evidence="2" id="KW-1185">Reference proteome</keyword>
<name>A0ACC7NV15_9BACL</name>
<evidence type="ECO:0000313" key="1">
    <source>
        <dbReference type="EMBL" id="MFM9328010.1"/>
    </source>
</evidence>
<organism evidence="1 2">
    <name type="scientific">Paenibacillus mesotrionivorans</name>
    <dbReference type="NCBI Taxonomy" id="3160968"/>
    <lineage>
        <taxon>Bacteria</taxon>
        <taxon>Bacillati</taxon>
        <taxon>Bacillota</taxon>
        <taxon>Bacilli</taxon>
        <taxon>Bacillales</taxon>
        <taxon>Paenibacillaceae</taxon>
        <taxon>Paenibacillus</taxon>
    </lineage>
</organism>
<reference evidence="1" key="1">
    <citation type="submission" date="2024-12" db="EMBL/GenBank/DDBJ databases">
        <authorList>
            <person name="Wu N."/>
        </authorList>
    </citation>
    <scope>NUCLEOTIDE SEQUENCE</scope>
    <source>
        <strain evidence="1">P15</strain>
    </source>
</reference>
<sequence>MHLTVRMAWHDNKWNGKVCSNPEENVYCTGTNSLLSDRIAQNKNVDLEKEYSETDIQLLPSEYQVPCYWSLNAFSDTDKPILHSHAFTGIKHKIPETLKAYSVFTWPFKLSFVHNDENKKKYGNYPPDLEKRVDKFIEKFPEKQSIIFFYANYDNPVSADEMKYLLLGCSLISEKPQKTWFPLSKEELDYYRKKPQNKYFPTLNWSLQFTHAFKDYGILLPYHEYLRYIEENPADEEKLSEIKAVVDEPSIIPAFKYVAMDMDDDKCLFLLYKIRKSLHKIEEHGFVADQDETKTYLDRINKLIQIAWSNRGLYPSLKHIFKYFDMDEEAASRVSTIINEQARTSPLSEVFNQLRDGDVPDYLEGFEDELLEVLDTSLFIKNIEIFKRLALVNLTCNQIEKIIKDQQLLKQFYNNPYSLYERYLPDEIDLDNTESTDEEIDFYKIDLAFMPDIKFLKKDKALQKMKPDSPERLRAVITSHLYQIGSGLGHCYDSDTNILKVIKEYPLFYKSDIKIDEESLLSLEDEYKNHFQERLFMLRSGGSQYYYLKEAKFAEDAIKQAFEKLAKIQHKSIQLDFSDYIQSSIQRIKEKNPHFDDKTFSNERGLLYRNVLKQAFYILTGRAGSGKTEETSKIISTLTSNLNEKVVVLAPTGKAVLRIAENLKTRGLSTYVTPKTIDKFIFENGFKELLFSTDYSGILELENAKKIRLDNLIIDECSMVDLFKMAILFSIIDLDSVKRIILVGDEYQLPPIGFGKPYKDIIEHVSVSEFKNNHYIRLESNCRIMESSPSGDNKILELAEIFTSQSSYFEPILSAVDQDIFESDELHVYKWTNKEDLEQKIYQQFDRLIEQFGYDPKKDTMKARSAAVNLAFNLYDNGCAKNFSCKEIKLDTIQLLSPYRSGYYGTLSLNKNIQTTYRDGYPKWNKVFKHGDKIIRLFNWYNKRTKEMILSNGSIGLVNYNKDADRYLFSELDYPLKWIDNEDNFDLAYAITVHKSQGSDFENVFLVIPRKYALLSKELIYTALTRGKTRLFVFIQENQGESLWDIARKTSFVDRRNTSVFSTPTNKTGTLQPAPGVWVESKVEYIIYKALQESGLKFEYEEKLKLPHRGFFIKPDFKITLSDGSVIYWEHLGLLNKESYVSKWMLKKSEYTTMGLMGNLVTTDDLGGIDEQKLLSVIDHIRQKKLVKSSDNRYSNHHYTLY</sequence>
<protein>
    <submittedName>
        <fullName evidence="1">AAA family ATPase</fullName>
    </submittedName>
</protein>
<proteinExistence type="predicted"/>
<gene>
    <name evidence="1" type="ORF">ACI1P1_06925</name>
</gene>